<dbReference type="InterPro" id="IPR011604">
    <property type="entry name" value="PDDEXK-like_dom_sf"/>
</dbReference>
<dbReference type="GO" id="GO:0006281">
    <property type="term" value="P:DNA repair"/>
    <property type="evidence" value="ECO:0007669"/>
    <property type="project" value="UniProtKB-ARBA"/>
</dbReference>
<dbReference type="InterPro" id="IPR051703">
    <property type="entry name" value="NF-kappa-B_Signaling_Reg"/>
</dbReference>
<proteinExistence type="predicted"/>
<dbReference type="SUPFAM" id="SSF52980">
    <property type="entry name" value="Restriction endonuclease-like"/>
    <property type="match status" value="1"/>
</dbReference>
<evidence type="ECO:0000313" key="3">
    <source>
        <dbReference type="Proteomes" id="UP000299102"/>
    </source>
</evidence>
<dbReference type="OrthoDB" id="6155932at2759"/>
<comment type="caution">
    <text evidence="2">The sequence shown here is derived from an EMBL/GenBank/DDBJ whole genome shotgun (WGS) entry which is preliminary data.</text>
</comment>
<sequence length="266" mass="30353">MFANIFAIRTGLAFGFDLYSTLRFDKVKIEFTGEVAFGHYSYPPRPPALCRRGPTRARIDLTSIEHQELGRNRLVADKDTIEKETVLQAESALWLELKRCLLTASNFGKVCKRRCNISSAPLSKTLLYSYSIGHLPAIQNGKIYEATALKQLEKQENIVIHKCGLFIDNEHFFLGASSDAVFSDGIIEIKCPKSAFCLHPDDAIKEKKIRMWKTIKNNVVLNKSHDWYYQVQGQLYITKKDKCLFAVWTGSEHPLKTALIERDDTF</sequence>
<reference evidence="2 3" key="1">
    <citation type="journal article" date="2019" name="Commun. Biol.">
        <title>The bagworm genome reveals a unique fibroin gene that provides high tensile strength.</title>
        <authorList>
            <person name="Kono N."/>
            <person name="Nakamura H."/>
            <person name="Ohtoshi R."/>
            <person name="Tomita M."/>
            <person name="Numata K."/>
            <person name="Arakawa K."/>
        </authorList>
    </citation>
    <scope>NUCLEOTIDE SEQUENCE [LARGE SCALE GENOMIC DNA]</scope>
</reference>
<keyword evidence="3" id="KW-1185">Reference proteome</keyword>
<dbReference type="InterPro" id="IPR011335">
    <property type="entry name" value="Restrct_endonuc-II-like"/>
</dbReference>
<gene>
    <name evidence="2" type="ORF">EVAR_11082_1</name>
</gene>
<dbReference type="PANTHER" id="PTHR46609:SF8">
    <property type="entry name" value="YQAJ VIRAL RECOMBINASE DOMAIN-CONTAINING PROTEIN"/>
    <property type="match status" value="1"/>
</dbReference>
<name>A0A4C1U423_EUMVA</name>
<protein>
    <recommendedName>
        <fullName evidence="1">YqaJ viral recombinase domain-containing protein</fullName>
    </recommendedName>
</protein>
<accession>A0A4C1U423</accession>
<evidence type="ECO:0000259" key="1">
    <source>
        <dbReference type="Pfam" id="PF09588"/>
    </source>
</evidence>
<feature type="domain" description="YqaJ viral recombinase" evidence="1">
    <location>
        <begin position="94"/>
        <end position="240"/>
    </location>
</feature>
<dbReference type="Pfam" id="PF09588">
    <property type="entry name" value="YqaJ"/>
    <property type="match status" value="1"/>
</dbReference>
<evidence type="ECO:0000313" key="2">
    <source>
        <dbReference type="EMBL" id="GBP21051.1"/>
    </source>
</evidence>
<dbReference type="Proteomes" id="UP000299102">
    <property type="component" value="Unassembled WGS sequence"/>
</dbReference>
<organism evidence="2 3">
    <name type="scientific">Eumeta variegata</name>
    <name type="common">Bagworm moth</name>
    <name type="synonym">Eumeta japonica</name>
    <dbReference type="NCBI Taxonomy" id="151549"/>
    <lineage>
        <taxon>Eukaryota</taxon>
        <taxon>Metazoa</taxon>
        <taxon>Ecdysozoa</taxon>
        <taxon>Arthropoda</taxon>
        <taxon>Hexapoda</taxon>
        <taxon>Insecta</taxon>
        <taxon>Pterygota</taxon>
        <taxon>Neoptera</taxon>
        <taxon>Endopterygota</taxon>
        <taxon>Lepidoptera</taxon>
        <taxon>Glossata</taxon>
        <taxon>Ditrysia</taxon>
        <taxon>Tineoidea</taxon>
        <taxon>Psychidae</taxon>
        <taxon>Oiketicinae</taxon>
        <taxon>Eumeta</taxon>
    </lineage>
</organism>
<dbReference type="InterPro" id="IPR019080">
    <property type="entry name" value="YqaJ_viral_recombinase"/>
</dbReference>
<dbReference type="CDD" id="cd22343">
    <property type="entry name" value="PDDEXK_lambda_exonuclease-like"/>
    <property type="match status" value="1"/>
</dbReference>
<dbReference type="Gene3D" id="3.90.320.10">
    <property type="match status" value="1"/>
</dbReference>
<dbReference type="AlphaFoldDB" id="A0A4C1U423"/>
<dbReference type="EMBL" id="BGZK01000125">
    <property type="protein sequence ID" value="GBP21051.1"/>
    <property type="molecule type" value="Genomic_DNA"/>
</dbReference>
<dbReference type="PANTHER" id="PTHR46609">
    <property type="entry name" value="EXONUCLEASE, PHAGE-TYPE/RECB, C-TERMINAL DOMAIN-CONTAINING PROTEIN"/>
    <property type="match status" value="1"/>
</dbReference>